<reference evidence="1" key="1">
    <citation type="submission" date="2022-04" db="EMBL/GenBank/DDBJ databases">
        <title>Genome of the entomopathogenic fungus Entomophthora muscae.</title>
        <authorList>
            <person name="Elya C."/>
            <person name="Lovett B.R."/>
            <person name="Lee E."/>
            <person name="Macias A.M."/>
            <person name="Hajek A.E."/>
            <person name="De Bivort B.L."/>
            <person name="Kasson M.T."/>
            <person name="De Fine Licht H.H."/>
            <person name="Stajich J.E."/>
        </authorList>
    </citation>
    <scope>NUCLEOTIDE SEQUENCE</scope>
    <source>
        <strain evidence="1">Berkeley</strain>
    </source>
</reference>
<evidence type="ECO:0000313" key="1">
    <source>
        <dbReference type="EMBL" id="KAJ9058801.1"/>
    </source>
</evidence>
<name>A0ACC2S8T6_9FUNG</name>
<proteinExistence type="predicted"/>
<comment type="caution">
    <text evidence="1">The sequence shown here is derived from an EMBL/GenBank/DDBJ whole genome shotgun (WGS) entry which is preliminary data.</text>
</comment>
<sequence>MTPSERHNKLPNEGKEAFIIGLMSLMSTLVANQNSTPEESKDQKATPNNISQN</sequence>
<feature type="non-terminal residue" evidence="1">
    <location>
        <position position="53"/>
    </location>
</feature>
<gene>
    <name evidence="1" type="ORF">DSO57_1008331</name>
</gene>
<keyword evidence="2" id="KW-1185">Reference proteome</keyword>
<organism evidence="1 2">
    <name type="scientific">Entomophthora muscae</name>
    <dbReference type="NCBI Taxonomy" id="34485"/>
    <lineage>
        <taxon>Eukaryota</taxon>
        <taxon>Fungi</taxon>
        <taxon>Fungi incertae sedis</taxon>
        <taxon>Zoopagomycota</taxon>
        <taxon>Entomophthoromycotina</taxon>
        <taxon>Entomophthoromycetes</taxon>
        <taxon>Entomophthorales</taxon>
        <taxon>Entomophthoraceae</taxon>
        <taxon>Entomophthora</taxon>
    </lineage>
</organism>
<dbReference type="EMBL" id="QTSX02005705">
    <property type="protein sequence ID" value="KAJ9058801.1"/>
    <property type="molecule type" value="Genomic_DNA"/>
</dbReference>
<accession>A0ACC2S8T6</accession>
<evidence type="ECO:0000313" key="2">
    <source>
        <dbReference type="Proteomes" id="UP001165960"/>
    </source>
</evidence>
<protein>
    <submittedName>
        <fullName evidence="1">Uncharacterized protein</fullName>
    </submittedName>
</protein>
<dbReference type="Proteomes" id="UP001165960">
    <property type="component" value="Unassembled WGS sequence"/>
</dbReference>